<name>A0A2T8KYK6_9POAL</name>
<protein>
    <submittedName>
        <fullName evidence="2">Uncharacterized protein</fullName>
    </submittedName>
</protein>
<feature type="region of interest" description="Disordered" evidence="1">
    <location>
        <begin position="239"/>
        <end position="263"/>
    </location>
</feature>
<dbReference type="Proteomes" id="UP000243499">
    <property type="component" value="Chromosome 1"/>
</dbReference>
<dbReference type="Gramene" id="PVH67241">
    <property type="protein sequence ID" value="PVH67241"/>
    <property type="gene ID" value="PAHAL_1G459600"/>
</dbReference>
<dbReference type="EMBL" id="CM008046">
    <property type="protein sequence ID" value="PVH67241.1"/>
    <property type="molecule type" value="Genomic_DNA"/>
</dbReference>
<proteinExistence type="predicted"/>
<dbReference type="AlphaFoldDB" id="A0A2T8KYK6"/>
<evidence type="ECO:0000313" key="2">
    <source>
        <dbReference type="EMBL" id="PVH67241.1"/>
    </source>
</evidence>
<sequence length="395" mass="45731">MRKGKAPIVPCKYIDWEYFERMNDPFFNQAIAKCKEFGFYDIMGFRYDWNEEILAQFHSSLFYDARQIAFFWNTEGVKYGVDYMTFSRLLGLGSEDEKRDPIHVEHQLKPSQLPALFYNPILAEAGNASTLQPFYYTMNQFFRTTIDAKDGDATALRYFACNLLARIMPGGRPFSIMDFIWNELRRTMNDPQKFLPSAPYIMYMIERVTKVTFPKDCKHAALHLRPRFGDAPHAPPLYADATRNPRFDPAPSYSGPSSSRRGHHDSFIKRALKSIFCMCKTATQEINENRRDIIEIKSHLGLPADPYHELPEFDDPFAEWDAADEAATAAAHAPLPRPRQRTRAPTRSRRSPSRGQEIFDEEEEIEEEAPPNYREIPDSDEDEDTSDEDAQDDDE</sequence>
<feature type="region of interest" description="Disordered" evidence="1">
    <location>
        <begin position="327"/>
        <end position="395"/>
    </location>
</feature>
<evidence type="ECO:0000256" key="1">
    <source>
        <dbReference type="SAM" id="MobiDB-lite"/>
    </source>
</evidence>
<feature type="compositionally biased region" description="Acidic residues" evidence="1">
    <location>
        <begin position="358"/>
        <end position="369"/>
    </location>
</feature>
<gene>
    <name evidence="2" type="ORF">PAHAL_1G459600</name>
</gene>
<reference evidence="2" key="1">
    <citation type="submission" date="2018-04" db="EMBL/GenBank/DDBJ databases">
        <title>WGS assembly of Panicum hallii.</title>
        <authorList>
            <person name="Lovell J."/>
            <person name="Jenkins J."/>
            <person name="Lowry D."/>
            <person name="Mamidi S."/>
            <person name="Sreedasyam A."/>
            <person name="Weng X."/>
            <person name="Barry K."/>
            <person name="Bonette J."/>
            <person name="Campitelli B."/>
            <person name="Daum C."/>
            <person name="Gordon S."/>
            <person name="Gould B."/>
            <person name="Lipzen A."/>
            <person name="Macqueen A."/>
            <person name="Palacio-Mejia J."/>
            <person name="Plott C."/>
            <person name="Shakirov E."/>
            <person name="Shu S."/>
            <person name="Yoshinaga Y."/>
            <person name="Zane M."/>
            <person name="Rokhsar D."/>
            <person name="Grimwood J."/>
            <person name="Schmutz J."/>
            <person name="Juenger T."/>
        </authorList>
    </citation>
    <scope>NUCLEOTIDE SEQUENCE [LARGE SCALE GENOMIC DNA]</scope>
    <source>
        <strain evidence="2">FIL2</strain>
    </source>
</reference>
<feature type="compositionally biased region" description="Acidic residues" evidence="1">
    <location>
        <begin position="378"/>
        <end position="395"/>
    </location>
</feature>
<feature type="compositionally biased region" description="Basic residues" evidence="1">
    <location>
        <begin position="338"/>
        <end position="352"/>
    </location>
</feature>
<organism evidence="2">
    <name type="scientific">Panicum hallii</name>
    <dbReference type="NCBI Taxonomy" id="206008"/>
    <lineage>
        <taxon>Eukaryota</taxon>
        <taxon>Viridiplantae</taxon>
        <taxon>Streptophyta</taxon>
        <taxon>Embryophyta</taxon>
        <taxon>Tracheophyta</taxon>
        <taxon>Spermatophyta</taxon>
        <taxon>Magnoliopsida</taxon>
        <taxon>Liliopsida</taxon>
        <taxon>Poales</taxon>
        <taxon>Poaceae</taxon>
        <taxon>PACMAD clade</taxon>
        <taxon>Panicoideae</taxon>
        <taxon>Panicodae</taxon>
        <taxon>Paniceae</taxon>
        <taxon>Panicinae</taxon>
        <taxon>Panicum</taxon>
        <taxon>Panicum sect. Panicum</taxon>
    </lineage>
</organism>
<accession>A0A2T8KYK6</accession>